<comment type="similarity">
    <text evidence="1">Belongs to the LTO1 family.</text>
</comment>
<feature type="domain" description="Essential protein Yae1 N-terminal" evidence="2">
    <location>
        <begin position="19"/>
        <end position="57"/>
    </location>
</feature>
<evidence type="ECO:0000256" key="1">
    <source>
        <dbReference type="ARBA" id="ARBA00038090"/>
    </source>
</evidence>
<keyword evidence="4" id="KW-1185">Reference proteome</keyword>
<dbReference type="OrthoDB" id="48036at2759"/>
<dbReference type="Proteomes" id="UP000287166">
    <property type="component" value="Unassembled WGS sequence"/>
</dbReference>
<dbReference type="GeneID" id="38782964"/>
<dbReference type="STRING" id="139825.A0A401GUY5"/>
<dbReference type="InParanoid" id="A0A401GUY5"/>
<protein>
    <submittedName>
        <fullName evidence="3">DUF1715-domain-containing protein</fullName>
    </submittedName>
</protein>
<accession>A0A401GUY5</accession>
<dbReference type="AlphaFoldDB" id="A0A401GUY5"/>
<proteinExistence type="inferred from homology"/>
<sequence>MDFDLEALVNVEQTFYEHGFTDGFAHGRIHGSIEGRALGREKGFEMWEELGFYEGFATMWQALYQHRGARDDRTAHHIRHLLELIAQFPRVNPSAGEASDLDIPKLFRQIRSRYKALCATLGVRPTLRAGGSSVSQEETSELMIKHPQGNLLSEEESSTGWRTQVCGEAYQLYRSTRLHEEKTCSLRHQSLWDFLKLFPCLELPPRSARSLQAGRARAIGLPRTEYWVQADIILLCLAITLG</sequence>
<organism evidence="3 4">
    <name type="scientific">Sparassis crispa</name>
    <dbReference type="NCBI Taxonomy" id="139825"/>
    <lineage>
        <taxon>Eukaryota</taxon>
        <taxon>Fungi</taxon>
        <taxon>Dikarya</taxon>
        <taxon>Basidiomycota</taxon>
        <taxon>Agaricomycotina</taxon>
        <taxon>Agaricomycetes</taxon>
        <taxon>Polyporales</taxon>
        <taxon>Sparassidaceae</taxon>
        <taxon>Sparassis</taxon>
    </lineage>
</organism>
<evidence type="ECO:0000313" key="4">
    <source>
        <dbReference type="Proteomes" id="UP000287166"/>
    </source>
</evidence>
<dbReference type="Pfam" id="PF09811">
    <property type="entry name" value="Yae1_N"/>
    <property type="match status" value="1"/>
</dbReference>
<dbReference type="PANTHER" id="PTHR28532">
    <property type="entry name" value="GEO13458P1"/>
    <property type="match status" value="1"/>
</dbReference>
<reference evidence="3 4" key="1">
    <citation type="journal article" date="2018" name="Sci. Rep.">
        <title>Genome sequence of the cauliflower mushroom Sparassis crispa (Hanabiratake) and its association with beneficial usage.</title>
        <authorList>
            <person name="Kiyama R."/>
            <person name="Furutani Y."/>
            <person name="Kawaguchi K."/>
            <person name="Nakanishi T."/>
        </authorList>
    </citation>
    <scope>NUCLEOTIDE SEQUENCE [LARGE SCALE GENOMIC DNA]</scope>
</reference>
<dbReference type="PANTHER" id="PTHR28532:SF1">
    <property type="entry name" value="ORAL CANCER OVEREXPRESSED 1"/>
    <property type="match status" value="1"/>
</dbReference>
<gene>
    <name evidence="3" type="ORF">SCP_0805710</name>
</gene>
<evidence type="ECO:0000259" key="2">
    <source>
        <dbReference type="Pfam" id="PF09811"/>
    </source>
</evidence>
<dbReference type="EMBL" id="BFAD01000008">
    <property type="protein sequence ID" value="GBE86047.1"/>
    <property type="molecule type" value="Genomic_DNA"/>
</dbReference>
<name>A0A401GUY5_9APHY</name>
<dbReference type="RefSeq" id="XP_027616960.1">
    <property type="nucleotide sequence ID" value="XM_027761159.1"/>
</dbReference>
<evidence type="ECO:0000313" key="3">
    <source>
        <dbReference type="EMBL" id="GBE86047.1"/>
    </source>
</evidence>
<dbReference type="InterPro" id="IPR019191">
    <property type="entry name" value="Essential_protein_Yae1_N"/>
</dbReference>
<comment type="caution">
    <text evidence="3">The sequence shown here is derived from an EMBL/GenBank/DDBJ whole genome shotgun (WGS) entry which is preliminary data.</text>
</comment>
<dbReference type="InterPro" id="IPR052436">
    <property type="entry name" value="LTO1_adapter"/>
</dbReference>